<dbReference type="InterPro" id="IPR012946">
    <property type="entry name" value="X8"/>
</dbReference>
<feature type="signal peptide" evidence="10">
    <location>
        <begin position="1"/>
        <end position="27"/>
    </location>
</feature>
<reference evidence="12" key="2">
    <citation type="journal article" date="2024" name="Plant">
        <title>Genomic evolution and insights into agronomic trait innovations of Sesamum species.</title>
        <authorList>
            <person name="Miao H."/>
            <person name="Wang L."/>
            <person name="Qu L."/>
            <person name="Liu H."/>
            <person name="Sun Y."/>
            <person name="Le M."/>
            <person name="Wang Q."/>
            <person name="Wei S."/>
            <person name="Zheng Y."/>
            <person name="Lin W."/>
            <person name="Duan Y."/>
            <person name="Cao H."/>
            <person name="Xiong S."/>
            <person name="Wang X."/>
            <person name="Wei L."/>
            <person name="Li C."/>
            <person name="Ma Q."/>
            <person name="Ju M."/>
            <person name="Zhao R."/>
            <person name="Li G."/>
            <person name="Mu C."/>
            <person name="Tian Q."/>
            <person name="Mei H."/>
            <person name="Zhang T."/>
            <person name="Gao T."/>
            <person name="Zhang H."/>
        </authorList>
    </citation>
    <scope>NUCLEOTIDE SEQUENCE</scope>
    <source>
        <strain evidence="12">KEN1</strain>
    </source>
</reference>
<proteinExistence type="predicted"/>
<evidence type="ECO:0000256" key="3">
    <source>
        <dbReference type="ARBA" id="ARBA00022622"/>
    </source>
</evidence>
<evidence type="ECO:0000256" key="7">
    <source>
        <dbReference type="ARBA" id="ARBA00023180"/>
    </source>
</evidence>
<evidence type="ECO:0000256" key="4">
    <source>
        <dbReference type="ARBA" id="ARBA00022729"/>
    </source>
</evidence>
<dbReference type="InterPro" id="IPR044788">
    <property type="entry name" value="X8_dom_prot"/>
</dbReference>
<evidence type="ECO:0000256" key="2">
    <source>
        <dbReference type="ARBA" id="ARBA00022475"/>
    </source>
</evidence>
<dbReference type="GO" id="GO:0098552">
    <property type="term" value="C:side of membrane"/>
    <property type="evidence" value="ECO:0007669"/>
    <property type="project" value="UniProtKB-KW"/>
</dbReference>
<keyword evidence="4 10" id="KW-0732">Signal</keyword>
<comment type="subcellular location">
    <subcellularLocation>
        <location evidence="1">Cell membrane</location>
        <topology evidence="1">Lipid-anchor</topology>
        <topology evidence="1">GPI-anchor</topology>
    </subcellularLocation>
</comment>
<keyword evidence="5" id="KW-0472">Membrane</keyword>
<dbReference type="AlphaFoldDB" id="A0AAW2TCY8"/>
<evidence type="ECO:0000256" key="10">
    <source>
        <dbReference type="SAM" id="SignalP"/>
    </source>
</evidence>
<evidence type="ECO:0000313" key="12">
    <source>
        <dbReference type="EMBL" id="KAL0402413.1"/>
    </source>
</evidence>
<feature type="domain" description="X8" evidence="11">
    <location>
        <begin position="104"/>
        <end position="199"/>
    </location>
</feature>
<evidence type="ECO:0000259" key="11">
    <source>
        <dbReference type="SMART" id="SM00768"/>
    </source>
</evidence>
<reference evidence="12" key="1">
    <citation type="submission" date="2020-06" db="EMBL/GenBank/DDBJ databases">
        <authorList>
            <person name="Li T."/>
            <person name="Hu X."/>
            <person name="Zhang T."/>
            <person name="Song X."/>
            <person name="Zhang H."/>
            <person name="Dai N."/>
            <person name="Sheng W."/>
            <person name="Hou X."/>
            <person name="Wei L."/>
        </authorList>
    </citation>
    <scope>NUCLEOTIDE SEQUENCE</scope>
    <source>
        <strain evidence="12">KEN1</strain>
        <tissue evidence="12">Leaf</tissue>
    </source>
</reference>
<keyword evidence="2" id="KW-1003">Cell membrane</keyword>
<name>A0AAW2TCY8_9LAMI</name>
<accession>A0AAW2TCY8</accession>
<feature type="region of interest" description="Disordered" evidence="9">
    <location>
        <begin position="57"/>
        <end position="88"/>
    </location>
</feature>
<feature type="compositionally biased region" description="Low complexity" evidence="9">
    <location>
        <begin position="57"/>
        <end position="80"/>
    </location>
</feature>
<evidence type="ECO:0000256" key="5">
    <source>
        <dbReference type="ARBA" id="ARBA00023136"/>
    </source>
</evidence>
<sequence length="287" mass="31123">MGRGTIITCLSFIHLAAVLLLPSSIEAASHVKSQHHKNRTTQETISISTRQMDVTTPLTTVPTTNPSTPTTTTPMLNPTDSDPDSPRIMSPVMTPPAANSPAGSWCVASQSASQNALQLALDYACGHGGADCSAIQPGGSCYMPATVRDHASYAFNSYYQKNPIPTSCNFGGSAVTTSTDPVRSLLLLFIHVRIMGCVRIGQLFRSQERKQTVVRIHPGRFHTTGTNSGIYVMLNFSYATCQYPSTRQSQMTEIESVAVFTVLGSKFMQNDTYIECGKSFFHKIVES</sequence>
<evidence type="ECO:0000256" key="8">
    <source>
        <dbReference type="ARBA" id="ARBA00023288"/>
    </source>
</evidence>
<evidence type="ECO:0000256" key="9">
    <source>
        <dbReference type="SAM" id="MobiDB-lite"/>
    </source>
</evidence>
<dbReference type="GO" id="GO:0009506">
    <property type="term" value="C:plasmodesma"/>
    <property type="evidence" value="ECO:0007669"/>
    <property type="project" value="UniProtKB-ARBA"/>
</dbReference>
<dbReference type="FunFam" id="1.20.58.1040:FF:000001">
    <property type="entry name" value="Glucan endo-1,3-beta-glucosidase 4"/>
    <property type="match status" value="1"/>
</dbReference>
<dbReference type="EMBL" id="JACGWN010000015">
    <property type="protein sequence ID" value="KAL0402413.1"/>
    <property type="molecule type" value="Genomic_DNA"/>
</dbReference>
<organism evidence="12">
    <name type="scientific">Sesamum latifolium</name>
    <dbReference type="NCBI Taxonomy" id="2727402"/>
    <lineage>
        <taxon>Eukaryota</taxon>
        <taxon>Viridiplantae</taxon>
        <taxon>Streptophyta</taxon>
        <taxon>Embryophyta</taxon>
        <taxon>Tracheophyta</taxon>
        <taxon>Spermatophyta</taxon>
        <taxon>Magnoliopsida</taxon>
        <taxon>eudicotyledons</taxon>
        <taxon>Gunneridae</taxon>
        <taxon>Pentapetalae</taxon>
        <taxon>asterids</taxon>
        <taxon>lamiids</taxon>
        <taxon>Lamiales</taxon>
        <taxon>Pedaliaceae</taxon>
        <taxon>Sesamum</taxon>
    </lineage>
</organism>
<gene>
    <name evidence="12" type="ORF">Slati_4271200</name>
</gene>
<evidence type="ECO:0000256" key="1">
    <source>
        <dbReference type="ARBA" id="ARBA00004609"/>
    </source>
</evidence>
<dbReference type="Pfam" id="PF07983">
    <property type="entry name" value="X8"/>
    <property type="match status" value="1"/>
</dbReference>
<feature type="chain" id="PRO_5043374388" evidence="10">
    <location>
        <begin position="28"/>
        <end position="287"/>
    </location>
</feature>
<protein>
    <submittedName>
        <fullName evidence="12">Glucan endo-1,3-beta-glucosidase 13</fullName>
    </submittedName>
</protein>
<comment type="caution">
    <text evidence="12">The sequence shown here is derived from an EMBL/GenBank/DDBJ whole genome shotgun (WGS) entry which is preliminary data.</text>
</comment>
<dbReference type="PANTHER" id="PTHR31044">
    <property type="entry name" value="BETA-1,3 GLUCANASE"/>
    <property type="match status" value="1"/>
</dbReference>
<dbReference type="Gene3D" id="1.20.58.1040">
    <property type="match status" value="1"/>
</dbReference>
<dbReference type="PANTHER" id="PTHR31044:SF52">
    <property type="entry name" value="OS01G0631500 PROTEIN"/>
    <property type="match status" value="1"/>
</dbReference>
<keyword evidence="3" id="KW-0336">GPI-anchor</keyword>
<evidence type="ECO:0000256" key="6">
    <source>
        <dbReference type="ARBA" id="ARBA00023157"/>
    </source>
</evidence>
<keyword evidence="7" id="KW-0325">Glycoprotein</keyword>
<keyword evidence="6" id="KW-1015">Disulfide bond</keyword>
<dbReference type="GO" id="GO:0005886">
    <property type="term" value="C:plasma membrane"/>
    <property type="evidence" value="ECO:0007669"/>
    <property type="project" value="UniProtKB-SubCell"/>
</dbReference>
<keyword evidence="8" id="KW-0449">Lipoprotein</keyword>
<dbReference type="SMART" id="SM00768">
    <property type="entry name" value="X8"/>
    <property type="match status" value="1"/>
</dbReference>